<evidence type="ECO:0008006" key="3">
    <source>
        <dbReference type="Google" id="ProtNLM"/>
    </source>
</evidence>
<dbReference type="GeneID" id="80910964"/>
<dbReference type="RefSeq" id="XP_056070444.1">
    <property type="nucleotide sequence ID" value="XM_056216197.1"/>
</dbReference>
<dbReference type="GO" id="GO:0006950">
    <property type="term" value="P:response to stress"/>
    <property type="evidence" value="ECO:0007669"/>
    <property type="project" value="UniProtKB-ARBA"/>
</dbReference>
<accession>A0A9W9CA93</accession>
<keyword evidence="2" id="KW-1185">Reference proteome</keyword>
<sequence>MPFCPPRLTPYIDRSLVASRYSQDHPYLHDSDPESYHQGLSLHISRPLSALALKLQDPRLKCDRNLGWNIDWAVAFLVDFLDPKNSPDAAAVLKNIRVRAQALEKEGHALEIPFRIFGKLNETLFAGHLKNAVYLELRKLHPDVSGATHTHGWGLDPKVKRVSVYLNKDTFLHRSRDLIGTLIHHMIHAYFLIACGPQVEKETAYGRLDHGFHFGRIMTAIKKLSGLNGRPLASLDFGHTLGQTNRLFYDEYYHHRRRPFHQRSGKEKWYCSHCYSDVAALSNGELDAWYGMVCKPLLTLPEPLRSAAVQIYNPRQHILEDVPRAETTPSAASNEFIYKDKSVLVPFTKLDNFYSVRRAFEKVGCRYLELNEIIHQDTVLRFFELLHTGSYGPDAKLALSQGRKGPPDIKSPSTGEPNLLTDIRMYKMGIIMGFDELKGTALERMYKHAVTHEDPITLLQELYGCGEPDADLKAWTRKFLAKVPEGEWDAVVGEPSNLAKLECELMGWKARFNDLLESSSALKYEVGMVKRELVASGLYAPASGPGHGGPLTLPPRHLAPQIMLGMGMGMRHHGHLTLPRVPPKVEIERRAAAAAAAAVASDPYLAGSLRYADDYGDVASTWDGTW</sequence>
<name>A0A9W9CA93_9PLEO</name>
<dbReference type="EMBL" id="JAPEUX010000005">
    <property type="protein sequence ID" value="KAJ4352088.1"/>
    <property type="molecule type" value="Genomic_DNA"/>
</dbReference>
<dbReference type="OrthoDB" id="5236983at2759"/>
<protein>
    <recommendedName>
        <fullName evidence="3">SprT-like domain-containing protein</fullName>
    </recommendedName>
</protein>
<organism evidence="1 2">
    <name type="scientific">Didymosphaeria variabile</name>
    <dbReference type="NCBI Taxonomy" id="1932322"/>
    <lineage>
        <taxon>Eukaryota</taxon>
        <taxon>Fungi</taxon>
        <taxon>Dikarya</taxon>
        <taxon>Ascomycota</taxon>
        <taxon>Pezizomycotina</taxon>
        <taxon>Dothideomycetes</taxon>
        <taxon>Pleosporomycetidae</taxon>
        <taxon>Pleosporales</taxon>
        <taxon>Massarineae</taxon>
        <taxon>Didymosphaeriaceae</taxon>
        <taxon>Didymosphaeria</taxon>
    </lineage>
</organism>
<comment type="caution">
    <text evidence="1">The sequence shown here is derived from an EMBL/GenBank/DDBJ whole genome shotgun (WGS) entry which is preliminary data.</text>
</comment>
<evidence type="ECO:0000313" key="2">
    <source>
        <dbReference type="Proteomes" id="UP001140513"/>
    </source>
</evidence>
<evidence type="ECO:0000313" key="1">
    <source>
        <dbReference type="EMBL" id="KAJ4352088.1"/>
    </source>
</evidence>
<proteinExistence type="predicted"/>
<dbReference type="Proteomes" id="UP001140513">
    <property type="component" value="Unassembled WGS sequence"/>
</dbReference>
<dbReference type="AlphaFoldDB" id="A0A9W9CA93"/>
<reference evidence="1" key="1">
    <citation type="submission" date="2022-10" db="EMBL/GenBank/DDBJ databases">
        <title>Tapping the CABI collections for fungal endophytes: first genome assemblies for Collariella, Neodidymelliopsis, Ascochyta clinopodiicola, Didymella pomorum, Didymosphaeria variabile, Neocosmospora piperis and Neocucurbitaria cava.</title>
        <authorList>
            <person name="Hill R."/>
        </authorList>
    </citation>
    <scope>NUCLEOTIDE SEQUENCE</scope>
    <source>
        <strain evidence="1">IMI 356815</strain>
    </source>
</reference>
<gene>
    <name evidence="1" type="ORF">N0V89_007434</name>
</gene>